<feature type="region of interest" description="Disordered" evidence="1">
    <location>
        <begin position="1"/>
        <end position="98"/>
    </location>
</feature>
<feature type="compositionally biased region" description="Basic and acidic residues" evidence="1">
    <location>
        <begin position="190"/>
        <end position="204"/>
    </location>
</feature>
<dbReference type="WBParaSite" id="L893_g405.t1">
    <property type="protein sequence ID" value="L893_g405.t1"/>
    <property type="gene ID" value="L893_g405"/>
</dbReference>
<sequence length="204" mass="23137">MARRGLIADTGSRTPLERPSNVHFSGHVNWSQFASTPRRADERPPKAPKTHSHAEKRSGDACRQLRARETAAERDSLCAPPVPSCARTRRPRSPSDLGVPLPPSDYCVQKVALDRRKTNAFFVRSDEVASPLGTRLWERRSRAGLRWSSMVQDMINTDLSTPWGSYRTMIVPVNKSMQFRSSCYSSLSNREPKDMDRKEDMDHL</sequence>
<name>A0A1I8ABI9_9BILA</name>
<accession>A0A1I8ABI9</accession>
<evidence type="ECO:0000313" key="3">
    <source>
        <dbReference type="WBParaSite" id="L893_g405.t1"/>
    </source>
</evidence>
<feature type="region of interest" description="Disordered" evidence="1">
    <location>
        <begin position="184"/>
        <end position="204"/>
    </location>
</feature>
<dbReference type="AlphaFoldDB" id="A0A1I8ABI9"/>
<organism evidence="2 3">
    <name type="scientific">Steinernema glaseri</name>
    <dbReference type="NCBI Taxonomy" id="37863"/>
    <lineage>
        <taxon>Eukaryota</taxon>
        <taxon>Metazoa</taxon>
        <taxon>Ecdysozoa</taxon>
        <taxon>Nematoda</taxon>
        <taxon>Chromadorea</taxon>
        <taxon>Rhabditida</taxon>
        <taxon>Tylenchina</taxon>
        <taxon>Panagrolaimomorpha</taxon>
        <taxon>Strongyloidoidea</taxon>
        <taxon>Steinernematidae</taxon>
        <taxon>Steinernema</taxon>
    </lineage>
</organism>
<evidence type="ECO:0000313" key="2">
    <source>
        <dbReference type="Proteomes" id="UP000095287"/>
    </source>
</evidence>
<reference evidence="3" key="1">
    <citation type="submission" date="2016-11" db="UniProtKB">
        <authorList>
            <consortium name="WormBaseParasite"/>
        </authorList>
    </citation>
    <scope>IDENTIFICATION</scope>
</reference>
<protein>
    <submittedName>
        <fullName evidence="3">Uncharacterized protein</fullName>
    </submittedName>
</protein>
<keyword evidence="2" id="KW-1185">Reference proteome</keyword>
<proteinExistence type="predicted"/>
<evidence type="ECO:0000256" key="1">
    <source>
        <dbReference type="SAM" id="MobiDB-lite"/>
    </source>
</evidence>
<feature type="compositionally biased region" description="Basic and acidic residues" evidence="1">
    <location>
        <begin position="66"/>
        <end position="76"/>
    </location>
</feature>
<dbReference type="Proteomes" id="UP000095287">
    <property type="component" value="Unplaced"/>
</dbReference>